<dbReference type="OrthoDB" id="67700at2759"/>
<proteinExistence type="predicted"/>
<evidence type="ECO:0000313" key="2">
    <source>
        <dbReference type="EMBL" id="ODN01744.1"/>
    </source>
</evidence>
<feature type="transmembrane region" description="Helical" evidence="1">
    <location>
        <begin position="16"/>
        <end position="37"/>
    </location>
</feature>
<reference evidence="2 3" key="1">
    <citation type="journal article" date="2016" name="Genome Biol. Evol.">
        <title>Gene Family Evolution Reflects Adaptation to Soil Environmental Stressors in the Genome of the Collembolan Orchesella cincta.</title>
        <authorList>
            <person name="Faddeeva-Vakhrusheva A."/>
            <person name="Derks M.F."/>
            <person name="Anvar S.Y."/>
            <person name="Agamennone V."/>
            <person name="Suring W."/>
            <person name="Smit S."/>
            <person name="van Straalen N.M."/>
            <person name="Roelofs D."/>
        </authorList>
    </citation>
    <scope>NUCLEOTIDE SEQUENCE [LARGE SCALE GENOMIC DNA]</scope>
    <source>
        <tissue evidence="2">Mixed pool</tissue>
    </source>
</reference>
<keyword evidence="3" id="KW-1185">Reference proteome</keyword>
<dbReference type="EMBL" id="LJIJ01000141">
    <property type="protein sequence ID" value="ODN01744.1"/>
    <property type="molecule type" value="Genomic_DNA"/>
</dbReference>
<keyword evidence="1" id="KW-0812">Transmembrane</keyword>
<protein>
    <submittedName>
        <fullName evidence="2">Synaptotagmin-17</fullName>
    </submittedName>
</protein>
<dbReference type="AlphaFoldDB" id="A0A1D2N928"/>
<name>A0A1D2N928_ORCCI</name>
<keyword evidence="1" id="KW-1133">Transmembrane helix</keyword>
<dbReference type="SUPFAM" id="SSF49562">
    <property type="entry name" value="C2 domain (Calcium/lipid-binding domain, CaLB)"/>
    <property type="match status" value="1"/>
</dbReference>
<evidence type="ECO:0000313" key="3">
    <source>
        <dbReference type="Proteomes" id="UP000094527"/>
    </source>
</evidence>
<dbReference type="STRING" id="48709.A0A1D2N928"/>
<gene>
    <name evidence="2" type="ORF">Ocin01_04947</name>
</gene>
<evidence type="ECO:0000256" key="1">
    <source>
        <dbReference type="SAM" id="Phobius"/>
    </source>
</evidence>
<comment type="caution">
    <text evidence="2">The sequence shown here is derived from an EMBL/GenBank/DDBJ whole genome shotgun (WGS) entry which is preliminary data.</text>
</comment>
<accession>A0A1D2N928</accession>
<keyword evidence="1" id="KW-0472">Membrane</keyword>
<sequence length="217" mass="24779">MLFLIPTRQTFTSIYFSYYLFIPTTNLQNLLLSLAFFKLPGGRKRGTSREIREIENANLTVLRKTQTFKNGLLASLPRKKFNGGRNTCARIESVNVIIFTCRHIMGVDVHWLVGRLVDINEIAIVHVSFFLRFSFDVNSVQLADCSIIITVLDFNGGVIKDHFIGRLVLGKESSGPHEVNHWKNMLQSQRTAIAQWHSLKSRAHCDENCGVTRHVNY</sequence>
<dbReference type="Gene3D" id="2.60.40.150">
    <property type="entry name" value="C2 domain"/>
    <property type="match status" value="1"/>
</dbReference>
<organism evidence="2 3">
    <name type="scientific">Orchesella cincta</name>
    <name type="common">Springtail</name>
    <name type="synonym">Podura cincta</name>
    <dbReference type="NCBI Taxonomy" id="48709"/>
    <lineage>
        <taxon>Eukaryota</taxon>
        <taxon>Metazoa</taxon>
        <taxon>Ecdysozoa</taxon>
        <taxon>Arthropoda</taxon>
        <taxon>Hexapoda</taxon>
        <taxon>Collembola</taxon>
        <taxon>Entomobryomorpha</taxon>
        <taxon>Entomobryoidea</taxon>
        <taxon>Orchesellidae</taxon>
        <taxon>Orchesellinae</taxon>
        <taxon>Orchesella</taxon>
    </lineage>
</organism>
<dbReference type="Proteomes" id="UP000094527">
    <property type="component" value="Unassembled WGS sequence"/>
</dbReference>
<dbReference type="InterPro" id="IPR035892">
    <property type="entry name" value="C2_domain_sf"/>
</dbReference>